<evidence type="ECO:0000256" key="1">
    <source>
        <dbReference type="ARBA" id="ARBA00001771"/>
    </source>
</evidence>
<evidence type="ECO:0000256" key="5">
    <source>
        <dbReference type="ARBA" id="ARBA00005165"/>
    </source>
</evidence>
<keyword evidence="7" id="KW-0479">Metal-binding</keyword>
<evidence type="ECO:0000259" key="18">
    <source>
        <dbReference type="Pfam" id="PF02581"/>
    </source>
</evidence>
<dbReference type="GeneID" id="19184396"/>
<dbReference type="CDD" id="cd00564">
    <property type="entry name" value="TMP_TenI"/>
    <property type="match status" value="1"/>
</dbReference>
<dbReference type="GO" id="GO:0004789">
    <property type="term" value="F:thiamine-phosphate diphosphorylase activity"/>
    <property type="evidence" value="ECO:0007669"/>
    <property type="project" value="UniProtKB-EC"/>
</dbReference>
<evidence type="ECO:0000256" key="9">
    <source>
        <dbReference type="ARBA" id="ARBA00022777"/>
    </source>
</evidence>
<dbReference type="CDD" id="cd01170">
    <property type="entry name" value="THZ_kinase"/>
    <property type="match status" value="1"/>
</dbReference>
<dbReference type="SUPFAM" id="SSF51391">
    <property type="entry name" value="Thiamin phosphate synthase"/>
    <property type="match status" value="1"/>
</dbReference>
<comment type="catalytic activity">
    <reaction evidence="15">
        <text>2-[(2R,5Z)-2-carboxy-4-methylthiazol-5(2H)-ylidene]ethyl phosphate + 4-amino-2-methyl-5-(diphosphooxymethyl)pyrimidine + 2 H(+) = thiamine phosphate + CO2 + diphosphate</text>
        <dbReference type="Rhea" id="RHEA:47844"/>
        <dbReference type="ChEBI" id="CHEBI:15378"/>
        <dbReference type="ChEBI" id="CHEBI:16526"/>
        <dbReference type="ChEBI" id="CHEBI:33019"/>
        <dbReference type="ChEBI" id="CHEBI:37575"/>
        <dbReference type="ChEBI" id="CHEBI:57841"/>
        <dbReference type="ChEBI" id="CHEBI:62899"/>
        <dbReference type="EC" id="2.5.1.3"/>
    </reaction>
</comment>
<dbReference type="GO" id="GO:0004417">
    <property type="term" value="F:hydroxyethylthiazole kinase activity"/>
    <property type="evidence" value="ECO:0007669"/>
    <property type="project" value="UniProtKB-EC"/>
</dbReference>
<comment type="similarity">
    <text evidence="17">In the N-terminal section; belongs to the thiamine-phosphate synthase family.</text>
</comment>
<dbReference type="OrthoDB" id="4994at2759"/>
<dbReference type="UniPathway" id="UPA00060">
    <property type="reaction ID" value="UER00139"/>
</dbReference>
<organism evidence="19 20">
    <name type="scientific">Cladophialophora yegresii CBS 114405</name>
    <dbReference type="NCBI Taxonomy" id="1182544"/>
    <lineage>
        <taxon>Eukaryota</taxon>
        <taxon>Fungi</taxon>
        <taxon>Dikarya</taxon>
        <taxon>Ascomycota</taxon>
        <taxon>Pezizomycotina</taxon>
        <taxon>Eurotiomycetes</taxon>
        <taxon>Chaetothyriomycetidae</taxon>
        <taxon>Chaetothyriales</taxon>
        <taxon>Herpotrichiellaceae</taxon>
        <taxon>Cladophialophora</taxon>
    </lineage>
</organism>
<evidence type="ECO:0000256" key="13">
    <source>
        <dbReference type="ARBA" id="ARBA00047334"/>
    </source>
</evidence>
<dbReference type="FunFam" id="3.20.20.70:FF:000104">
    <property type="entry name" value="Thiamine biosynthetic bifunctional enzyme"/>
    <property type="match status" value="1"/>
</dbReference>
<dbReference type="Pfam" id="PF02110">
    <property type="entry name" value="HK"/>
    <property type="match status" value="1"/>
</dbReference>
<comment type="catalytic activity">
    <reaction evidence="13">
        <text>4-methyl-5-(2-phosphooxyethyl)-thiazole + 4-amino-2-methyl-5-(diphosphooxymethyl)pyrimidine + H(+) = thiamine phosphate + diphosphate</text>
        <dbReference type="Rhea" id="RHEA:22328"/>
        <dbReference type="ChEBI" id="CHEBI:15378"/>
        <dbReference type="ChEBI" id="CHEBI:33019"/>
        <dbReference type="ChEBI" id="CHEBI:37575"/>
        <dbReference type="ChEBI" id="CHEBI:57841"/>
        <dbReference type="ChEBI" id="CHEBI:58296"/>
        <dbReference type="EC" id="2.5.1.3"/>
    </reaction>
</comment>
<keyword evidence="10" id="KW-0067">ATP-binding</keyword>
<comment type="similarity">
    <text evidence="16">In the C-terminal section; belongs to the Thz kinase family.</text>
</comment>
<dbReference type="HAMAP" id="MF_00097">
    <property type="entry name" value="TMP_synthase"/>
    <property type="match status" value="1"/>
</dbReference>
<keyword evidence="9" id="KW-0418">Kinase</keyword>
<keyword evidence="6" id="KW-0808">Transferase</keyword>
<dbReference type="Proteomes" id="UP000019473">
    <property type="component" value="Unassembled WGS sequence"/>
</dbReference>
<evidence type="ECO:0000256" key="17">
    <source>
        <dbReference type="ARBA" id="ARBA00061283"/>
    </source>
</evidence>
<dbReference type="VEuPathDB" id="FungiDB:A1O7_09836"/>
<dbReference type="NCBIfam" id="TIGR00693">
    <property type="entry name" value="thiE"/>
    <property type="match status" value="1"/>
</dbReference>
<comment type="catalytic activity">
    <reaction evidence="14">
        <text>2-(2-carboxy-4-methylthiazol-5-yl)ethyl phosphate + 4-amino-2-methyl-5-(diphosphooxymethyl)pyrimidine + 2 H(+) = thiamine phosphate + CO2 + diphosphate</text>
        <dbReference type="Rhea" id="RHEA:47848"/>
        <dbReference type="ChEBI" id="CHEBI:15378"/>
        <dbReference type="ChEBI" id="CHEBI:16526"/>
        <dbReference type="ChEBI" id="CHEBI:33019"/>
        <dbReference type="ChEBI" id="CHEBI:37575"/>
        <dbReference type="ChEBI" id="CHEBI:57841"/>
        <dbReference type="ChEBI" id="CHEBI:62890"/>
        <dbReference type="EC" id="2.5.1.3"/>
    </reaction>
</comment>
<dbReference type="PRINTS" id="PR01099">
    <property type="entry name" value="HYETHTZKNASE"/>
</dbReference>
<comment type="pathway">
    <text evidence="5">Cofactor biosynthesis; thiamine diphosphate biosynthesis; thiamine phosphate from 4-amino-2-methyl-5-diphosphomethylpyrimidine and 4-methyl-5-(2-phosphoethyl)-thiazole: step 1/1.</text>
</comment>
<keyword evidence="12" id="KW-0784">Thiamine biosynthesis</keyword>
<dbReference type="InterPro" id="IPR022998">
    <property type="entry name" value="ThiamineP_synth_TenI"/>
</dbReference>
<evidence type="ECO:0000256" key="12">
    <source>
        <dbReference type="ARBA" id="ARBA00022977"/>
    </source>
</evidence>
<sequence>MSSNPQLRPSIDWSLYLVTDSTPAILGDKDMVHVVEQALRGGVGIVQYREKHADTGAMIEVASRLHAVTQKYNVPLLINDRLDVCQAVGAEGVHIGQDDMNMVRARQILGPDAIIGVTASSPQEAEKAIKEGADYLGIGTTFATPTKLDTKHIIGTRGLQEILATCATGTEKSIPCVAIGSINASNVQRVLHQSTAGTNRLNGVAVVSAIMASADPEAAASSLLDLIKSSKDTFYAAVPPGKEATTDLEPLIAEVPAIIKKHVASNTLCHNMTNTVVQNFVANVCLATGSSPIMSENGPEAPDLAKLGGALVINMGTATPEKIATFLEGMRAYNAVGGPILLDPVGGGATAVRRNAIKTLLAGGFFSIIKGNEGEIGAVAGTSTTQQRGVDSGPSTSTERDKAALVKALARRERCVVLMTGKTDYLSDGVRTVAINNGSAFLGKITGAGCALGAVIASYVALHQDDKFLAALAGILHYEIAAEFAEKDASCKGPGSFIPAFLDALSIFGNDVAENTSSGRSEEFRLLAKVELVSVE</sequence>
<evidence type="ECO:0000256" key="16">
    <source>
        <dbReference type="ARBA" id="ARBA00061146"/>
    </source>
</evidence>
<protein>
    <recommendedName>
        <fullName evidence="18">Thiamine phosphate synthase/TenI domain-containing protein</fullName>
    </recommendedName>
</protein>
<keyword evidence="11" id="KW-0460">Magnesium</keyword>
<evidence type="ECO:0000256" key="4">
    <source>
        <dbReference type="ARBA" id="ARBA00004868"/>
    </source>
</evidence>
<dbReference type="AlphaFoldDB" id="W9VQR3"/>
<keyword evidence="8" id="KW-0547">Nucleotide-binding</keyword>
<dbReference type="eggNOG" id="ENOG502QS2M">
    <property type="taxonomic scope" value="Eukaryota"/>
</dbReference>
<comment type="pathway">
    <text evidence="4">Cofactor biosynthesis; thiamine diphosphate biosynthesis; 4-methyl-5-(2-phosphoethyl)-thiazole from 5-(2-hydroxyethyl)-4-methylthiazole: step 1/1.</text>
</comment>
<dbReference type="PANTHER" id="PTHR20857">
    <property type="entry name" value="THIAMINE-PHOSPHATE PYROPHOSPHORYLASE"/>
    <property type="match status" value="1"/>
</dbReference>
<dbReference type="PANTHER" id="PTHR20857:SF23">
    <property type="entry name" value="THIAMINE BIOSYNTHETIC BIFUNCTIONAL ENZYME"/>
    <property type="match status" value="1"/>
</dbReference>
<comment type="caution">
    <text evidence="19">The sequence shown here is derived from an EMBL/GenBank/DDBJ whole genome shotgun (WGS) entry which is preliminary data.</text>
</comment>
<dbReference type="InterPro" id="IPR000417">
    <property type="entry name" value="Hyethyz_kinase"/>
</dbReference>
<dbReference type="Gene3D" id="3.20.20.70">
    <property type="entry name" value="Aldolase class I"/>
    <property type="match status" value="1"/>
</dbReference>
<dbReference type="SUPFAM" id="SSF53613">
    <property type="entry name" value="Ribokinase-like"/>
    <property type="match status" value="1"/>
</dbReference>
<proteinExistence type="inferred from homology"/>
<dbReference type="EMBL" id="AMGW01000007">
    <property type="protein sequence ID" value="EXJ54496.1"/>
    <property type="molecule type" value="Genomic_DNA"/>
</dbReference>
<evidence type="ECO:0000256" key="15">
    <source>
        <dbReference type="ARBA" id="ARBA00047883"/>
    </source>
</evidence>
<dbReference type="GO" id="GO:0000287">
    <property type="term" value="F:magnesium ion binding"/>
    <property type="evidence" value="ECO:0007669"/>
    <property type="project" value="InterPro"/>
</dbReference>
<accession>W9VQR3</accession>
<evidence type="ECO:0000313" key="20">
    <source>
        <dbReference type="Proteomes" id="UP000019473"/>
    </source>
</evidence>
<evidence type="ECO:0000256" key="14">
    <source>
        <dbReference type="ARBA" id="ARBA00047851"/>
    </source>
</evidence>
<dbReference type="HAMAP" id="MF_00228">
    <property type="entry name" value="Thz_kinase"/>
    <property type="match status" value="1"/>
</dbReference>
<comment type="catalytic activity">
    <reaction evidence="1">
        <text>5-(2-hydroxyethyl)-4-methylthiazole + ATP = 4-methyl-5-(2-phosphooxyethyl)-thiazole + ADP + H(+)</text>
        <dbReference type="Rhea" id="RHEA:24212"/>
        <dbReference type="ChEBI" id="CHEBI:15378"/>
        <dbReference type="ChEBI" id="CHEBI:17957"/>
        <dbReference type="ChEBI" id="CHEBI:30616"/>
        <dbReference type="ChEBI" id="CHEBI:58296"/>
        <dbReference type="ChEBI" id="CHEBI:456216"/>
        <dbReference type="EC" id="2.7.1.50"/>
    </reaction>
</comment>
<evidence type="ECO:0000256" key="11">
    <source>
        <dbReference type="ARBA" id="ARBA00022842"/>
    </source>
</evidence>
<dbReference type="InterPro" id="IPR034291">
    <property type="entry name" value="TMP_synthase"/>
</dbReference>
<evidence type="ECO:0000256" key="6">
    <source>
        <dbReference type="ARBA" id="ARBA00022679"/>
    </source>
</evidence>
<dbReference type="GO" id="GO:0009229">
    <property type="term" value="P:thiamine diphosphate biosynthetic process"/>
    <property type="evidence" value="ECO:0007669"/>
    <property type="project" value="UniProtKB-UniPathway"/>
</dbReference>
<comment type="function">
    <text evidence="3">Condenses 4-methyl-5-(beta-hydroxyethyl)thiazole monophosphate (THZ-P) and 2-methyl-4-amino-5-hydroxymethyl pyrimidine pyrophosphate (HMP-PP) to form thiamine monophosphate (TMP).</text>
</comment>
<evidence type="ECO:0000313" key="19">
    <source>
        <dbReference type="EMBL" id="EXJ54496.1"/>
    </source>
</evidence>
<reference evidence="19 20" key="1">
    <citation type="submission" date="2013-03" db="EMBL/GenBank/DDBJ databases">
        <title>The Genome Sequence of Cladophialophora yegresii CBS 114405.</title>
        <authorList>
            <consortium name="The Broad Institute Genomics Platform"/>
            <person name="Cuomo C."/>
            <person name="de Hoog S."/>
            <person name="Gorbushina A."/>
            <person name="Walker B."/>
            <person name="Young S.K."/>
            <person name="Zeng Q."/>
            <person name="Gargeya S."/>
            <person name="Fitzgerald M."/>
            <person name="Haas B."/>
            <person name="Abouelleil A."/>
            <person name="Allen A.W."/>
            <person name="Alvarado L."/>
            <person name="Arachchi H.M."/>
            <person name="Berlin A.M."/>
            <person name="Chapman S.B."/>
            <person name="Gainer-Dewar J."/>
            <person name="Goldberg J."/>
            <person name="Griggs A."/>
            <person name="Gujja S."/>
            <person name="Hansen M."/>
            <person name="Howarth C."/>
            <person name="Imamovic A."/>
            <person name="Ireland A."/>
            <person name="Larimer J."/>
            <person name="McCowan C."/>
            <person name="Murphy C."/>
            <person name="Pearson M."/>
            <person name="Poon T.W."/>
            <person name="Priest M."/>
            <person name="Roberts A."/>
            <person name="Saif S."/>
            <person name="Shea T."/>
            <person name="Sisk P."/>
            <person name="Sykes S."/>
            <person name="Wortman J."/>
            <person name="Nusbaum C."/>
            <person name="Birren B."/>
        </authorList>
    </citation>
    <scope>NUCLEOTIDE SEQUENCE [LARGE SCALE GENOMIC DNA]</scope>
    <source>
        <strain evidence="19 20">CBS 114405</strain>
    </source>
</reference>
<dbReference type="GO" id="GO:0005524">
    <property type="term" value="F:ATP binding"/>
    <property type="evidence" value="ECO:0007669"/>
    <property type="project" value="UniProtKB-KW"/>
</dbReference>
<evidence type="ECO:0000256" key="3">
    <source>
        <dbReference type="ARBA" id="ARBA00003814"/>
    </source>
</evidence>
<comment type="cofactor">
    <cofactor evidence="2">
        <name>Mg(2+)</name>
        <dbReference type="ChEBI" id="CHEBI:18420"/>
    </cofactor>
</comment>
<dbReference type="NCBIfam" id="NF006830">
    <property type="entry name" value="PRK09355.1"/>
    <property type="match status" value="1"/>
</dbReference>
<gene>
    <name evidence="19" type="ORF">A1O7_09836</name>
</gene>
<dbReference type="RefSeq" id="XP_007762011.1">
    <property type="nucleotide sequence ID" value="XM_007763821.1"/>
</dbReference>
<evidence type="ECO:0000256" key="7">
    <source>
        <dbReference type="ARBA" id="ARBA00022723"/>
    </source>
</evidence>
<dbReference type="Gene3D" id="3.40.1190.20">
    <property type="match status" value="1"/>
</dbReference>
<evidence type="ECO:0000256" key="8">
    <source>
        <dbReference type="ARBA" id="ARBA00022741"/>
    </source>
</evidence>
<dbReference type="GO" id="GO:0009228">
    <property type="term" value="P:thiamine biosynthetic process"/>
    <property type="evidence" value="ECO:0007669"/>
    <property type="project" value="UniProtKB-KW"/>
</dbReference>
<keyword evidence="20" id="KW-1185">Reference proteome</keyword>
<dbReference type="GO" id="GO:0005737">
    <property type="term" value="C:cytoplasm"/>
    <property type="evidence" value="ECO:0007669"/>
    <property type="project" value="TreeGrafter"/>
</dbReference>
<feature type="domain" description="Thiamine phosphate synthase/TenI" evidence="18">
    <location>
        <begin position="15"/>
        <end position="210"/>
    </location>
</feature>
<dbReference type="HOGENOM" id="CLU_019943_1_1_1"/>
<dbReference type="InterPro" id="IPR029056">
    <property type="entry name" value="Ribokinase-like"/>
</dbReference>
<evidence type="ECO:0000256" key="2">
    <source>
        <dbReference type="ARBA" id="ARBA00001946"/>
    </source>
</evidence>
<dbReference type="NCBIfam" id="TIGR00694">
    <property type="entry name" value="thiM"/>
    <property type="match status" value="1"/>
</dbReference>
<dbReference type="Pfam" id="PF02581">
    <property type="entry name" value="TMP-TENI"/>
    <property type="match status" value="1"/>
</dbReference>
<dbReference type="InterPro" id="IPR036206">
    <property type="entry name" value="ThiamineP_synth_sf"/>
</dbReference>
<name>W9VQR3_9EURO</name>
<dbReference type="InterPro" id="IPR013785">
    <property type="entry name" value="Aldolase_TIM"/>
</dbReference>
<dbReference type="STRING" id="1182544.W9VQR3"/>
<evidence type="ECO:0000256" key="10">
    <source>
        <dbReference type="ARBA" id="ARBA00022840"/>
    </source>
</evidence>